<dbReference type="EMBL" id="JAAXPC010000019">
    <property type="protein sequence ID" value="NKY04532.1"/>
    <property type="molecule type" value="Genomic_DNA"/>
</dbReference>
<evidence type="ECO:0000256" key="6">
    <source>
        <dbReference type="SAM" id="MobiDB-lite"/>
    </source>
</evidence>
<evidence type="ECO:0000256" key="4">
    <source>
        <dbReference type="ARBA" id="ARBA00022619"/>
    </source>
</evidence>
<dbReference type="GO" id="GO:0005829">
    <property type="term" value="C:cytosol"/>
    <property type="evidence" value="ECO:0007669"/>
    <property type="project" value="TreeGrafter"/>
</dbReference>
<dbReference type="Gene3D" id="3.90.870.10">
    <property type="entry name" value="DHBP synthase"/>
    <property type="match status" value="1"/>
</dbReference>
<dbReference type="GO" id="GO:0003935">
    <property type="term" value="F:GTP cyclohydrolase II activity"/>
    <property type="evidence" value="ECO:0007669"/>
    <property type="project" value="TreeGrafter"/>
</dbReference>
<evidence type="ECO:0000256" key="1">
    <source>
        <dbReference type="ARBA" id="ARBA00002284"/>
    </source>
</evidence>
<dbReference type="InterPro" id="IPR000422">
    <property type="entry name" value="DHBP_synthase_RibB"/>
</dbReference>
<evidence type="ECO:0000313" key="8">
    <source>
        <dbReference type="Proteomes" id="UP000563898"/>
    </source>
</evidence>
<dbReference type="RefSeq" id="WP_006369902.1">
    <property type="nucleotide sequence ID" value="NZ_CP073075.1"/>
</dbReference>
<comment type="function">
    <text evidence="1">Catalyzes the conversion of D-ribulose 5-phosphate to formate and 3,4-dihydroxy-2-butanone 4-phosphate.</text>
</comment>
<gene>
    <name evidence="7" type="ORF">HGA05_23465</name>
</gene>
<dbReference type="SUPFAM" id="SSF55821">
    <property type="entry name" value="YrdC/RibB"/>
    <property type="match status" value="1"/>
</dbReference>
<dbReference type="GO" id="GO:0008686">
    <property type="term" value="F:3,4-dihydroxy-2-butanone-4-phosphate synthase activity"/>
    <property type="evidence" value="ECO:0007669"/>
    <property type="project" value="UniProtKB-EC"/>
</dbReference>
<keyword evidence="5" id="KW-0479">Metal-binding</keyword>
<feature type="region of interest" description="Disordered" evidence="6">
    <location>
        <begin position="1"/>
        <end position="25"/>
    </location>
</feature>
<dbReference type="UniPathway" id="UPA00275">
    <property type="reaction ID" value="UER00399"/>
</dbReference>
<reference evidence="7 8" key="1">
    <citation type="submission" date="2020-04" db="EMBL/GenBank/DDBJ databases">
        <title>MicrobeNet Type strains.</title>
        <authorList>
            <person name="Nicholson A.C."/>
        </authorList>
    </citation>
    <scope>NUCLEOTIDE SEQUENCE [LARGE SCALE GENOMIC DNA]</scope>
    <source>
        <strain evidence="7 8">ATCC BAA-14</strain>
    </source>
</reference>
<evidence type="ECO:0000256" key="2">
    <source>
        <dbReference type="ARBA" id="ARBA00004904"/>
    </source>
</evidence>
<dbReference type="PANTHER" id="PTHR21327:SF18">
    <property type="entry name" value="3,4-DIHYDROXY-2-BUTANONE 4-PHOSPHATE SYNTHASE"/>
    <property type="match status" value="1"/>
</dbReference>
<comment type="pathway">
    <text evidence="2">Cofactor biosynthesis; riboflavin biosynthesis; 2-hydroxy-3-oxobutyl phosphate from D-ribulose 5-phosphate: step 1/1.</text>
</comment>
<dbReference type="PANTHER" id="PTHR21327">
    <property type="entry name" value="GTP CYCLOHYDROLASE II-RELATED"/>
    <property type="match status" value="1"/>
</dbReference>
<dbReference type="GO" id="GO:0046872">
    <property type="term" value="F:metal ion binding"/>
    <property type="evidence" value="ECO:0007669"/>
    <property type="project" value="UniProtKB-KW"/>
</dbReference>
<proteinExistence type="predicted"/>
<dbReference type="AlphaFoldDB" id="A0A846WSI8"/>
<dbReference type="InterPro" id="IPR017945">
    <property type="entry name" value="DHBP_synth_RibB-like_a/b_dom"/>
</dbReference>
<keyword evidence="4" id="KW-0686">Riboflavin biosynthesis</keyword>
<dbReference type="EC" id="4.1.99.12" evidence="3"/>
<dbReference type="Proteomes" id="UP000563898">
    <property type="component" value="Unassembled WGS sequence"/>
</dbReference>
<evidence type="ECO:0000256" key="3">
    <source>
        <dbReference type="ARBA" id="ARBA00012153"/>
    </source>
</evidence>
<dbReference type="GO" id="GO:0009231">
    <property type="term" value="P:riboflavin biosynthetic process"/>
    <property type="evidence" value="ECO:0007669"/>
    <property type="project" value="UniProtKB-UniPathway"/>
</dbReference>
<protein>
    <recommendedName>
        <fullName evidence="3">3,4-dihydroxy-2-butanone-4-phosphate synthase</fullName>
        <ecNumber evidence="3">4.1.99.12</ecNumber>
    </recommendedName>
</protein>
<evidence type="ECO:0000256" key="5">
    <source>
        <dbReference type="ARBA" id="ARBA00022723"/>
    </source>
</evidence>
<accession>A0A846WSI8</accession>
<comment type="caution">
    <text evidence="7">The sequence shown here is derived from an EMBL/GenBank/DDBJ whole genome shotgun (WGS) entry which is preliminary data.</text>
</comment>
<sequence>MTATLDRPAHTADEPTPSPKAQNARRCSSETILLDESGALLVFAADVATTAQLAFAIRHSSGLVHAAMPSFLLDKLRIPDQPVFASEDSRLSFTVAVDAANGIGTGISAHDRARTLRVLADGSSVPDDLVRPGHVMPVRCDDGGYRSRRRCWELAVEQVTAQGHAPVAVAVRLVDESGDILDPAAAFSFGVTHGISVSDVRESSY</sequence>
<dbReference type="Pfam" id="PF00926">
    <property type="entry name" value="DHBP_synthase"/>
    <property type="match status" value="1"/>
</dbReference>
<name>A0A846WSI8_9ACTN</name>
<evidence type="ECO:0000313" key="7">
    <source>
        <dbReference type="EMBL" id="NKY04532.1"/>
    </source>
</evidence>
<organism evidence="7 8">
    <name type="scientific">Gordonia polyisoprenivorans</name>
    <dbReference type="NCBI Taxonomy" id="84595"/>
    <lineage>
        <taxon>Bacteria</taxon>
        <taxon>Bacillati</taxon>
        <taxon>Actinomycetota</taxon>
        <taxon>Actinomycetes</taxon>
        <taxon>Mycobacteriales</taxon>
        <taxon>Gordoniaceae</taxon>
        <taxon>Gordonia</taxon>
    </lineage>
</organism>